<gene>
    <name evidence="1" type="ORF">METZ01_LOCUS420481</name>
</gene>
<feature type="non-terminal residue" evidence="1">
    <location>
        <position position="216"/>
    </location>
</feature>
<dbReference type="EMBL" id="UINC01165948">
    <property type="protein sequence ID" value="SVD67627.1"/>
    <property type="molecule type" value="Genomic_DNA"/>
</dbReference>
<proteinExistence type="predicted"/>
<dbReference type="AlphaFoldDB" id="A0A382X8W0"/>
<name>A0A382X8W0_9ZZZZ</name>
<dbReference type="PANTHER" id="PTHR35757">
    <property type="entry name" value="THERMOSOME SUBUNIT GAMMA"/>
    <property type="match status" value="1"/>
</dbReference>
<sequence length="216" mass="24528">MKWMPLAFISFGLLGAEPVAEKAYLRFQEKEEAGALEVGIISLRHKETGAKVDLVGAVHIGDKAYYDQLNKQFKKYDSVLYEMVKPADLDPAQFKGRPQSGVSMMQTFMQKQLDLAYQLDEVDYTAKNFVHADMTAKQFQKQQQARGESMFMLMFKLMREDMAARAKKGKRPADISTAELLRALLSPTRSVELKYLLARQFNEMERLTAGLNGKEG</sequence>
<reference evidence="1" key="1">
    <citation type="submission" date="2018-05" db="EMBL/GenBank/DDBJ databases">
        <authorList>
            <person name="Lanie J.A."/>
            <person name="Ng W.-L."/>
            <person name="Kazmierczak K.M."/>
            <person name="Andrzejewski T.M."/>
            <person name="Davidsen T.M."/>
            <person name="Wayne K.J."/>
            <person name="Tettelin H."/>
            <person name="Glass J.I."/>
            <person name="Rusch D."/>
            <person name="Podicherti R."/>
            <person name="Tsui H.-C.T."/>
            <person name="Winkler M.E."/>
        </authorList>
    </citation>
    <scope>NUCLEOTIDE SEQUENCE</scope>
</reference>
<dbReference type="PANTHER" id="PTHR35757:SF1">
    <property type="entry name" value="THERMOSOME SUBUNIT GAMMA"/>
    <property type="match status" value="1"/>
</dbReference>
<accession>A0A382X8W0</accession>
<evidence type="ECO:0000313" key="1">
    <source>
        <dbReference type="EMBL" id="SVD67627.1"/>
    </source>
</evidence>
<protein>
    <submittedName>
        <fullName evidence="1">Uncharacterized protein</fullName>
    </submittedName>
</protein>
<organism evidence="1">
    <name type="scientific">marine metagenome</name>
    <dbReference type="NCBI Taxonomy" id="408172"/>
    <lineage>
        <taxon>unclassified sequences</taxon>
        <taxon>metagenomes</taxon>
        <taxon>ecological metagenomes</taxon>
    </lineage>
</organism>